<evidence type="ECO:0000259" key="1">
    <source>
        <dbReference type="Pfam" id="PF12252"/>
    </source>
</evidence>
<sequence length="1457" mass="168168">MQERMVKTNLYVQMFDDLKQQGNGDATAFLLVLESMKVEKEKLLGNREKGIGWKGDWSKGELFFDVGKLKSNIEVISQIRALIIEQVLPPKKISTPAPAVDISRQLVTIIEQNMSFLPPGETRDFLTTIKNRLVSIHYNDRVPYANREALIQLSKKDTSNLDKLSRIRNRNYIDKERLLQRKELSTDLFSKRSIKVDDDIASHAQWAFENIYSVFYPRSKGEEGLARIHHGIQHVSRAAAYIPVLANLYQRHDEKTFALLGATDEERKENMKLLQLAVLFHDSAREGEDKDLWDADSAVLFYYYLTETLGVPHLKAKLFAEAIVNKDLLKEGYQELEIDSEGNLYWRLDTSPEKKQKNIFQKLVHDADCLDILRARDRYDGRHLDFYKDIVVQEGDTFNEQAFQEMGLLIAEARGLIELEGDTRRQVDFKIKRKYENGKAYALIENDMQNILPSEYGHRVIPTLYAQGGLLPSDKLKEISFLPHYDKAKGVTYENLYAALLEGKVFIRGVYLPSGLAKKQKISLSETELDKIFQTICKRLGVYVEDVLLNNEEVKEETQGEQFYNTQEKLEKAYKIFGREKTFALLFKELGPELYEIVSPELYESLVALELRKAGREVGIATRTKKMDREAKSGNPIRSTSLVGYGASVYSNVGFIFLDPPIGTISGIDMKDNDSGRGKRSKRVQENLSKAMNLSKASLDERNKALNNLKATLILGGPDPRVYDTKGFTSAHVEIIADITQFDAIYFSPDRCVMNQWMYNQAKPFHKNSPILQAIFLANEYEIQYEIRYQQRKAEYEKKYGLDARKEFDRKYGGAKIPVFEYSGNKNFIKQYDFNKLSPELVISLWDEMVADYINQQLSSRSPHEIFTIDFNNLTPEQELRLANQLKLLSMFASFKVGGASADIVAPADFNYPPELKERISQTIIKRYVALRKQHNEEIVEQIKHKNVSVLDEKVFFDVLRDEALLKTVKDEATNQVKEQLNRMDPEKFDFTISMEAILGKQTEEKKNLSNSNLDEILRNPKNRERYFKNDLIKLFALCDKLGLKDEKKLIQAQAILQSQKQFAQIKDSILDPNNDIEIIVRFFAEISHVINYCVVFGINEEPSLRALQQDITKALTLTLFNRLKPQKIGAAWGILDFVHANNLLTPPLITSLQKYISVFEQSLMAGISVKEREEVSAGWMGGGFNLEFYLKIAELLKIPEKKQIEIIKTCLGNTKTEVGIHSTFAFNSLWRQICKTNMIDECFPVLFDKIDLNPESSNSTENLFSVLSYLPERMATKERIQMVREKFDYLITTHKKTFMSENDLNKKFRSYENYFRNYLLHAEEFTGDENGKFKQEILIPKIKEDFQEYIDLMVQLKPKEFLSKLWFPLIYSFKDRIDANGGFSKDQVQQIKNYIEKNFSNGEITAADEELRRVFRSSNNLGTPQKQSFLKELLPDKLYEELLKTEIEAPVLHKTL</sequence>
<accession>A0A378LY62</accession>
<organism evidence="2 3">
    <name type="scientific">Legionella wadsworthii</name>
    <dbReference type="NCBI Taxonomy" id="28088"/>
    <lineage>
        <taxon>Bacteria</taxon>
        <taxon>Pseudomonadati</taxon>
        <taxon>Pseudomonadota</taxon>
        <taxon>Gammaproteobacteria</taxon>
        <taxon>Legionellales</taxon>
        <taxon>Legionellaceae</taxon>
        <taxon>Legionella</taxon>
    </lineage>
</organism>
<dbReference type="SUPFAM" id="SSF109604">
    <property type="entry name" value="HD-domain/PDEase-like"/>
    <property type="match status" value="1"/>
</dbReference>
<reference evidence="2 3" key="1">
    <citation type="submission" date="2018-06" db="EMBL/GenBank/DDBJ databases">
        <authorList>
            <consortium name="Pathogen Informatics"/>
            <person name="Doyle S."/>
        </authorList>
    </citation>
    <scope>NUCLEOTIDE SEQUENCE [LARGE SCALE GENOMIC DNA]</scope>
    <source>
        <strain evidence="2 3">NCTC11532</strain>
    </source>
</reference>
<protein>
    <recommendedName>
        <fullName evidence="1">SidE PDE domain-containing protein</fullName>
    </recommendedName>
</protein>
<dbReference type="Gene3D" id="1.10.3210.10">
    <property type="entry name" value="Hypothetical protein af1432"/>
    <property type="match status" value="1"/>
</dbReference>
<name>A0A378LY62_9GAMM</name>
<dbReference type="InterPro" id="IPR021014">
    <property type="entry name" value="SidE_PDE"/>
</dbReference>
<dbReference type="STRING" id="1122170.GCA_000701265_01499"/>
<dbReference type="EMBL" id="UGPB01000001">
    <property type="protein sequence ID" value="STY31721.1"/>
    <property type="molecule type" value="Genomic_DNA"/>
</dbReference>
<dbReference type="RefSeq" id="WP_031566662.1">
    <property type="nucleotide sequence ID" value="NZ_CAAAIS010000017.1"/>
</dbReference>
<dbReference type="Pfam" id="PF12252">
    <property type="entry name" value="SidE_PDE"/>
    <property type="match status" value="1"/>
</dbReference>
<evidence type="ECO:0000313" key="2">
    <source>
        <dbReference type="EMBL" id="STY31721.1"/>
    </source>
</evidence>
<dbReference type="Proteomes" id="UP000255297">
    <property type="component" value="Unassembled WGS sequence"/>
</dbReference>
<evidence type="ECO:0000313" key="3">
    <source>
        <dbReference type="Proteomes" id="UP000255297"/>
    </source>
</evidence>
<keyword evidence="3" id="KW-1185">Reference proteome</keyword>
<gene>
    <name evidence="2" type="ORF">NCTC11532_03036</name>
</gene>
<proteinExistence type="predicted"/>
<feature type="domain" description="SidE PDE" evidence="1">
    <location>
        <begin position="221"/>
        <end position="422"/>
    </location>
</feature>